<dbReference type="RefSeq" id="XP_003687799.1">
    <property type="nucleotide sequence ID" value="XM_003687751.1"/>
</dbReference>
<dbReference type="EMBL" id="HE612866">
    <property type="protein sequence ID" value="CCE65365.1"/>
    <property type="molecule type" value="Genomic_DNA"/>
</dbReference>
<gene>
    <name evidence="3" type="primary">TPHA0K02350</name>
    <name evidence="3" type="ordered locus">TPHA_0K02350</name>
</gene>
<dbReference type="Proteomes" id="UP000005666">
    <property type="component" value="Chromosome 11"/>
</dbReference>
<dbReference type="KEGG" id="tpf:TPHA_0K02350"/>
<sequence>MLSILSWKSLIFGLFLLDHVVCCQETFIVPMAVNSNPHIPLKFVGGFYAGRATQDDIAAWTSDFPMNETVSKTATLAGNITLSVNITVISVSDNHTHLEVKSPIGQAEYIGTLYGNTFVNSFSLMKSDVPGSVSFYTGICTAKILSFLKTTISYVYENGYNLLRAVGDTSSLASLIASAIKGGSTQNCGGDVVYWWTYNDGQWAVAWSTWTTGSNCKTTASTDDIRNAFEQIVDHELSHDKIGICVHLNHGGTWDSDIRILQLGIPGFTTNAWDMQCPTSSNSNFAYVNDCFS</sequence>
<dbReference type="AlphaFoldDB" id="G8BZN7"/>
<reference evidence="3 4" key="1">
    <citation type="journal article" date="2011" name="Proc. Natl. Acad. Sci. U.S.A.">
        <title>Evolutionary erosion of yeast sex chromosomes by mating-type switching accidents.</title>
        <authorList>
            <person name="Gordon J.L."/>
            <person name="Armisen D."/>
            <person name="Proux-Wera E."/>
            <person name="Oheigeartaigh S.S."/>
            <person name="Byrne K.P."/>
            <person name="Wolfe K.H."/>
        </authorList>
    </citation>
    <scope>NUCLEOTIDE SEQUENCE [LARGE SCALE GENOMIC DNA]</scope>
    <source>
        <strain evidence="4">ATCC 24235 / CBS 4417 / NBRC 1672 / NRRL Y-8282 / UCD 70-5</strain>
    </source>
</reference>
<feature type="domain" description="Secreted protein CSS2 C-terminal" evidence="2">
    <location>
        <begin position="165"/>
        <end position="260"/>
    </location>
</feature>
<dbReference type="InterPro" id="IPR046624">
    <property type="entry name" value="CSS2_C"/>
</dbReference>
<protein>
    <recommendedName>
        <fullName evidence="2">Secreted protein CSS2 C-terminal domain-containing protein</fullName>
    </recommendedName>
</protein>
<evidence type="ECO:0000259" key="2">
    <source>
        <dbReference type="Pfam" id="PF20521"/>
    </source>
</evidence>
<organism evidence="3 4">
    <name type="scientific">Tetrapisispora phaffii (strain ATCC 24235 / CBS 4417 / NBRC 1672 / NRRL Y-8282 / UCD 70-5)</name>
    <name type="common">Yeast</name>
    <name type="synonym">Fabospora phaffii</name>
    <dbReference type="NCBI Taxonomy" id="1071381"/>
    <lineage>
        <taxon>Eukaryota</taxon>
        <taxon>Fungi</taxon>
        <taxon>Dikarya</taxon>
        <taxon>Ascomycota</taxon>
        <taxon>Saccharomycotina</taxon>
        <taxon>Saccharomycetes</taxon>
        <taxon>Saccharomycetales</taxon>
        <taxon>Saccharomycetaceae</taxon>
        <taxon>Tetrapisispora</taxon>
    </lineage>
</organism>
<dbReference type="GeneID" id="11531573"/>
<keyword evidence="1" id="KW-0732">Signal</keyword>
<dbReference type="HOGENOM" id="CLU_950543_0_0_1"/>
<proteinExistence type="predicted"/>
<keyword evidence="4" id="KW-1185">Reference proteome</keyword>
<feature type="chain" id="PRO_5003508778" description="Secreted protein CSS2 C-terminal domain-containing protein" evidence="1">
    <location>
        <begin position="24"/>
        <end position="293"/>
    </location>
</feature>
<evidence type="ECO:0000256" key="1">
    <source>
        <dbReference type="SAM" id="SignalP"/>
    </source>
</evidence>
<feature type="signal peptide" evidence="1">
    <location>
        <begin position="1"/>
        <end position="23"/>
    </location>
</feature>
<accession>G8BZN7</accession>
<name>G8BZN7_TETPH</name>
<dbReference type="OrthoDB" id="4069830at2759"/>
<dbReference type="Pfam" id="PF20521">
    <property type="entry name" value="DUF6736"/>
    <property type="match status" value="1"/>
</dbReference>
<evidence type="ECO:0000313" key="3">
    <source>
        <dbReference type="EMBL" id="CCE65365.1"/>
    </source>
</evidence>
<evidence type="ECO:0000313" key="4">
    <source>
        <dbReference type="Proteomes" id="UP000005666"/>
    </source>
</evidence>